<evidence type="ECO:0000313" key="25">
    <source>
        <dbReference type="Proteomes" id="UP000001351"/>
    </source>
</evidence>
<dbReference type="PANTHER" id="PTHR43775">
    <property type="entry name" value="FATTY ACID SYNTHASE"/>
    <property type="match status" value="1"/>
</dbReference>
<feature type="region of interest" description="Disordered" evidence="21">
    <location>
        <begin position="890"/>
        <end position="921"/>
    </location>
</feature>
<dbReference type="Gene3D" id="3.40.50.1820">
    <property type="entry name" value="alpha/beta hydrolase"/>
    <property type="match status" value="1"/>
</dbReference>
<dbReference type="HOGENOM" id="CLU_000022_16_6_7"/>
<dbReference type="SMART" id="SM00823">
    <property type="entry name" value="PKS_PP"/>
    <property type="match status" value="1"/>
</dbReference>
<feature type="domain" description="Carrier" evidence="22">
    <location>
        <begin position="931"/>
        <end position="1006"/>
    </location>
</feature>
<evidence type="ECO:0000256" key="12">
    <source>
        <dbReference type="ARBA" id="ARBA00051971"/>
    </source>
</evidence>
<dbReference type="SMART" id="SM00825">
    <property type="entry name" value="PKS_KS"/>
    <property type="match status" value="1"/>
</dbReference>
<dbReference type="AlphaFoldDB" id="E3FQV3"/>
<dbReference type="PANTHER" id="PTHR43775:SF51">
    <property type="entry name" value="INACTIVE PHENOLPHTHIOCEROL SYNTHESIS POLYKETIDE SYNTHASE TYPE I PKS1-RELATED"/>
    <property type="match status" value="1"/>
</dbReference>
<dbReference type="GO" id="GO:0004312">
    <property type="term" value="F:fatty acid synthase activity"/>
    <property type="evidence" value="ECO:0007669"/>
    <property type="project" value="TreeGrafter"/>
</dbReference>
<keyword evidence="3" id="KW-0596">Phosphopantetheine</keyword>
<evidence type="ECO:0000259" key="22">
    <source>
        <dbReference type="PROSITE" id="PS50075"/>
    </source>
</evidence>
<keyword evidence="10" id="KW-0511">Multifunctional enzyme</keyword>
<dbReference type="InterPro" id="IPR014030">
    <property type="entry name" value="Ketoacyl_synth_N"/>
</dbReference>
<dbReference type="InterPro" id="IPR036736">
    <property type="entry name" value="ACP-like_sf"/>
</dbReference>
<dbReference type="GO" id="GO:0031177">
    <property type="term" value="F:phosphopantetheine binding"/>
    <property type="evidence" value="ECO:0007669"/>
    <property type="project" value="InterPro"/>
</dbReference>
<dbReference type="PROSITE" id="PS00012">
    <property type="entry name" value="PHOSPHOPANTETHEINE"/>
    <property type="match status" value="1"/>
</dbReference>
<keyword evidence="6" id="KW-0276">Fatty acid metabolism</keyword>
<dbReference type="InterPro" id="IPR016035">
    <property type="entry name" value="Acyl_Trfase/lysoPLipase"/>
</dbReference>
<dbReference type="SUPFAM" id="SSF52151">
    <property type="entry name" value="FabD/lysophospholipase-like"/>
    <property type="match status" value="1"/>
</dbReference>
<dbReference type="GO" id="GO:0034081">
    <property type="term" value="C:polyketide synthase complex"/>
    <property type="evidence" value="ECO:0007669"/>
    <property type="project" value="UniProtKB-ARBA"/>
</dbReference>
<evidence type="ECO:0000256" key="3">
    <source>
        <dbReference type="ARBA" id="ARBA00022450"/>
    </source>
</evidence>
<dbReference type="EC" id="2.3.1.292" evidence="16"/>
<name>E3FQV3_STIAD</name>
<dbReference type="PROSITE" id="PS00606">
    <property type="entry name" value="KS3_1"/>
    <property type="match status" value="1"/>
</dbReference>
<evidence type="ECO:0000256" key="6">
    <source>
        <dbReference type="ARBA" id="ARBA00022832"/>
    </source>
</evidence>
<dbReference type="Gene3D" id="3.30.70.250">
    <property type="entry name" value="Malonyl-CoA ACP transacylase, ACP-binding"/>
    <property type="match status" value="1"/>
</dbReference>
<comment type="cofactor">
    <cofactor evidence="1">
        <name>NADP(+)</name>
        <dbReference type="ChEBI" id="CHEBI:58349"/>
    </cofactor>
</comment>
<accession>E3FQV3</accession>
<evidence type="ECO:0000256" key="1">
    <source>
        <dbReference type="ARBA" id="ARBA00001937"/>
    </source>
</evidence>
<dbReference type="GO" id="GO:0004315">
    <property type="term" value="F:3-oxoacyl-[acyl-carrier-protein] synthase activity"/>
    <property type="evidence" value="ECO:0007669"/>
    <property type="project" value="InterPro"/>
</dbReference>
<dbReference type="SUPFAM" id="SSF55048">
    <property type="entry name" value="Probable ACP-binding domain of malonyl-CoA ACP transacylase"/>
    <property type="match status" value="1"/>
</dbReference>
<keyword evidence="5" id="KW-0808">Transferase</keyword>
<dbReference type="PROSITE" id="PS52004">
    <property type="entry name" value="KS3_2"/>
    <property type="match status" value="1"/>
</dbReference>
<dbReference type="Pfam" id="PF00550">
    <property type="entry name" value="PP-binding"/>
    <property type="match status" value="1"/>
</dbReference>
<dbReference type="STRING" id="378806.STAUR_4204"/>
<dbReference type="KEGG" id="sur:STAUR_4204"/>
<organism evidence="24 25">
    <name type="scientific">Stigmatella aurantiaca (strain DW4/3-1)</name>
    <dbReference type="NCBI Taxonomy" id="378806"/>
    <lineage>
        <taxon>Bacteria</taxon>
        <taxon>Pseudomonadati</taxon>
        <taxon>Myxococcota</taxon>
        <taxon>Myxococcia</taxon>
        <taxon>Myxococcales</taxon>
        <taxon>Cystobacterineae</taxon>
        <taxon>Archangiaceae</taxon>
        <taxon>Stigmatella</taxon>
    </lineage>
</organism>
<comment type="catalytic activity">
    <reaction evidence="12">
        <text>19-(4-hydroxyphenyl)nonadecanoyl-[(phenol)carboxyphthiodiolenone synthase] + 2 (S)-methylmalonyl-CoA + 3 malonyl-CoA + 5 NADPH + 10 H(+) = C37-(phenol)carboxyphthiodiolenone-[(phenol)carboxyphthiodiolenone synthase] + 5 CO2 + 5 NADP(+) + 5 CoA + 2 H2O</text>
        <dbReference type="Rhea" id="RHEA:57760"/>
        <dbReference type="Rhea" id="RHEA-COMP:14273"/>
        <dbReference type="Rhea" id="RHEA-COMP:14990"/>
        <dbReference type="ChEBI" id="CHEBI:15377"/>
        <dbReference type="ChEBI" id="CHEBI:15378"/>
        <dbReference type="ChEBI" id="CHEBI:16526"/>
        <dbReference type="ChEBI" id="CHEBI:57287"/>
        <dbReference type="ChEBI" id="CHEBI:57327"/>
        <dbReference type="ChEBI" id="CHEBI:57384"/>
        <dbReference type="ChEBI" id="CHEBI:57783"/>
        <dbReference type="ChEBI" id="CHEBI:58349"/>
        <dbReference type="ChEBI" id="CHEBI:133301"/>
        <dbReference type="ChEBI" id="CHEBI:142260"/>
        <dbReference type="EC" id="2.3.1.292"/>
    </reaction>
</comment>
<dbReference type="InterPro" id="IPR001227">
    <property type="entry name" value="Ac_transferase_dom_sf"/>
</dbReference>
<comment type="catalytic activity">
    <reaction evidence="13">
        <text>docosanoyl-[(phenol)carboxyphthiodiolenone synthase] + 2 (S)-methylmalonyl-CoA + 3 malonyl-CoA + 5 NADPH + 10 H(+) = C34-carboxyphthiodiolenone-[(phenol)carboxyphthiodiolenone synthase] + 5 CO2 + 5 NADP(+) + 5 CoA + 2 H2O</text>
        <dbReference type="Rhea" id="RHEA:57752"/>
        <dbReference type="Rhea" id="RHEA-COMP:14987"/>
        <dbReference type="Rhea" id="RHEA-COMP:14988"/>
        <dbReference type="ChEBI" id="CHEBI:15377"/>
        <dbReference type="ChEBI" id="CHEBI:15378"/>
        <dbReference type="ChEBI" id="CHEBI:16526"/>
        <dbReference type="ChEBI" id="CHEBI:57287"/>
        <dbReference type="ChEBI" id="CHEBI:57327"/>
        <dbReference type="ChEBI" id="CHEBI:57384"/>
        <dbReference type="ChEBI" id="CHEBI:57783"/>
        <dbReference type="ChEBI" id="CHEBI:58349"/>
        <dbReference type="ChEBI" id="CHEBI:142237"/>
        <dbReference type="ChEBI" id="CHEBI:142238"/>
        <dbReference type="EC" id="2.3.1.292"/>
    </reaction>
</comment>
<keyword evidence="25" id="KW-1185">Reference proteome</keyword>
<dbReference type="PROSITE" id="PS50075">
    <property type="entry name" value="CARRIER"/>
    <property type="match status" value="1"/>
</dbReference>
<dbReference type="Gene3D" id="3.40.366.10">
    <property type="entry name" value="Malonyl-Coenzyme A Acyl Carrier Protein, domain 2"/>
    <property type="match status" value="1"/>
</dbReference>
<dbReference type="Pfam" id="PF02801">
    <property type="entry name" value="Ketoacyl-synt_C"/>
    <property type="match status" value="1"/>
</dbReference>
<dbReference type="InterPro" id="IPR050091">
    <property type="entry name" value="PKS_NRPS_Biosynth_Enz"/>
</dbReference>
<dbReference type="Gene3D" id="3.40.47.10">
    <property type="match status" value="1"/>
</dbReference>
<dbReference type="FunFam" id="3.40.47.10:FF:000042">
    <property type="entry name" value="Polyketide synthase Pks13"/>
    <property type="match status" value="1"/>
</dbReference>
<protein>
    <recommendedName>
        <fullName evidence="17">Phenolphthiocerol/phthiocerol polyketide synthase subunit E</fullName>
        <ecNumber evidence="16">2.3.1.292</ecNumber>
    </recommendedName>
    <alternativeName>
        <fullName evidence="19">(Phenol)carboxyphthiodiolenone synthase subunit E</fullName>
    </alternativeName>
    <alternativeName>
        <fullName evidence="20">Beta-ketoacyl-acyl-carrier-protein synthase I</fullName>
    </alternativeName>
    <alternativeName>
        <fullName evidence="18">Phthiocerol synthesis polyketide synthase type I PpsE</fullName>
    </alternativeName>
</protein>
<feature type="domain" description="Ketosynthase family 3 (KS3)" evidence="23">
    <location>
        <begin position="7"/>
        <end position="434"/>
    </location>
</feature>
<evidence type="ECO:0000256" key="10">
    <source>
        <dbReference type="ARBA" id="ARBA00023268"/>
    </source>
</evidence>
<evidence type="ECO:0000259" key="23">
    <source>
        <dbReference type="PROSITE" id="PS52004"/>
    </source>
</evidence>
<keyword evidence="8" id="KW-0560">Oxidoreductase</keyword>
<dbReference type="SUPFAM" id="SSF53901">
    <property type="entry name" value="Thiolase-like"/>
    <property type="match status" value="1"/>
</dbReference>
<evidence type="ECO:0000256" key="8">
    <source>
        <dbReference type="ARBA" id="ARBA00023002"/>
    </source>
</evidence>
<dbReference type="InterPro" id="IPR029058">
    <property type="entry name" value="AB_hydrolase_fold"/>
</dbReference>
<dbReference type="GO" id="GO:0016491">
    <property type="term" value="F:oxidoreductase activity"/>
    <property type="evidence" value="ECO:0007669"/>
    <property type="project" value="UniProtKB-KW"/>
</dbReference>
<dbReference type="SMART" id="SM00827">
    <property type="entry name" value="PKS_AT"/>
    <property type="match status" value="1"/>
</dbReference>
<dbReference type="SUPFAM" id="SSF47336">
    <property type="entry name" value="ACP-like"/>
    <property type="match status" value="1"/>
</dbReference>
<comment type="catalytic activity">
    <reaction evidence="14">
        <text>icosanoyl-[(phenol)carboxyphthiodiolenone synthase] + 2 (S)-methylmalonyl-CoA + 3 malonyl-CoA + 5 NADPH + 10 H(+) = C32-carboxyphthiodiolenone-[(phenol)carboxyphthiodiolenone synthase] + 5 CO2 + 5 NADP(+) + 5 CoA + 2 H2O</text>
        <dbReference type="Rhea" id="RHEA:57748"/>
        <dbReference type="Rhea" id="RHEA-COMP:14985"/>
        <dbReference type="Rhea" id="RHEA-COMP:14986"/>
        <dbReference type="ChEBI" id="CHEBI:15377"/>
        <dbReference type="ChEBI" id="CHEBI:15378"/>
        <dbReference type="ChEBI" id="CHEBI:16526"/>
        <dbReference type="ChEBI" id="CHEBI:57287"/>
        <dbReference type="ChEBI" id="CHEBI:57327"/>
        <dbReference type="ChEBI" id="CHEBI:57384"/>
        <dbReference type="ChEBI" id="CHEBI:57783"/>
        <dbReference type="ChEBI" id="CHEBI:58349"/>
        <dbReference type="ChEBI" id="CHEBI:87848"/>
        <dbReference type="ChEBI" id="CHEBI:142236"/>
        <dbReference type="EC" id="2.3.1.292"/>
    </reaction>
</comment>
<keyword evidence="4" id="KW-0597">Phosphoprotein</keyword>
<dbReference type="Pfam" id="PF00698">
    <property type="entry name" value="Acyl_transf_1"/>
    <property type="match status" value="1"/>
</dbReference>
<evidence type="ECO:0000256" key="11">
    <source>
        <dbReference type="ARBA" id="ARBA00050973"/>
    </source>
</evidence>
<proteinExistence type="predicted"/>
<dbReference type="Gene3D" id="3.30.70.3290">
    <property type="match status" value="1"/>
</dbReference>
<keyword evidence="9" id="KW-0443">Lipid metabolism</keyword>
<evidence type="ECO:0000256" key="5">
    <source>
        <dbReference type="ARBA" id="ARBA00022679"/>
    </source>
</evidence>
<dbReference type="InterPro" id="IPR006162">
    <property type="entry name" value="Ppantetheine_attach_site"/>
</dbReference>
<dbReference type="EMBL" id="CP002271">
    <property type="protein sequence ID" value="ADO71986.1"/>
    <property type="molecule type" value="Genomic_DNA"/>
</dbReference>
<evidence type="ECO:0000256" key="14">
    <source>
        <dbReference type="ARBA" id="ARBA00052745"/>
    </source>
</evidence>
<dbReference type="Proteomes" id="UP000001351">
    <property type="component" value="Chromosome"/>
</dbReference>
<dbReference type="GO" id="GO:0006633">
    <property type="term" value="P:fatty acid biosynthetic process"/>
    <property type="evidence" value="ECO:0007669"/>
    <property type="project" value="InterPro"/>
</dbReference>
<dbReference type="RefSeq" id="WP_013376114.1">
    <property type="nucleotide sequence ID" value="NC_014623.1"/>
</dbReference>
<reference evidence="24 25" key="1">
    <citation type="journal article" date="2011" name="Mol. Biol. Evol.">
        <title>Comparative genomic analysis of fruiting body formation in Myxococcales.</title>
        <authorList>
            <person name="Huntley S."/>
            <person name="Hamann N."/>
            <person name="Wegener-Feldbrugge S."/>
            <person name="Treuner-Lange A."/>
            <person name="Kube M."/>
            <person name="Reinhardt R."/>
            <person name="Klages S."/>
            <person name="Muller R."/>
            <person name="Ronning C.M."/>
            <person name="Nierman W.C."/>
            <person name="Sogaard-Andersen L."/>
        </authorList>
    </citation>
    <scope>NUCLEOTIDE SEQUENCE [LARGE SCALE GENOMIC DNA]</scope>
    <source>
        <strain evidence="24 25">DW4/3-1</strain>
    </source>
</reference>
<evidence type="ECO:0000256" key="17">
    <source>
        <dbReference type="ARBA" id="ARBA00073623"/>
    </source>
</evidence>
<dbReference type="InterPro" id="IPR014031">
    <property type="entry name" value="Ketoacyl_synth_C"/>
</dbReference>
<dbReference type="InterPro" id="IPR016039">
    <property type="entry name" value="Thiolase-like"/>
</dbReference>
<dbReference type="FunFam" id="1.10.1200.10:FF:000005">
    <property type="entry name" value="Nonribosomal peptide synthetase 1"/>
    <property type="match status" value="1"/>
</dbReference>
<evidence type="ECO:0000256" key="16">
    <source>
        <dbReference type="ARBA" id="ARBA00066974"/>
    </source>
</evidence>
<dbReference type="OrthoDB" id="5349841at2"/>
<gene>
    <name evidence="24" type="ordered locus">STAUR_4204</name>
</gene>
<evidence type="ECO:0000256" key="19">
    <source>
        <dbReference type="ARBA" id="ARBA00078169"/>
    </source>
</evidence>
<evidence type="ECO:0000256" key="15">
    <source>
        <dbReference type="ARBA" id="ARBA00058455"/>
    </source>
</evidence>
<evidence type="ECO:0000256" key="4">
    <source>
        <dbReference type="ARBA" id="ARBA00022553"/>
    </source>
</evidence>
<evidence type="ECO:0000313" key="24">
    <source>
        <dbReference type="EMBL" id="ADO71986.1"/>
    </source>
</evidence>
<dbReference type="InterPro" id="IPR020806">
    <property type="entry name" value="PKS_PP-bd"/>
</dbReference>
<evidence type="ECO:0000256" key="2">
    <source>
        <dbReference type="ARBA" id="ARBA00001957"/>
    </source>
</evidence>
<evidence type="ECO:0000256" key="21">
    <source>
        <dbReference type="SAM" id="MobiDB-lite"/>
    </source>
</evidence>
<evidence type="ECO:0000256" key="7">
    <source>
        <dbReference type="ARBA" id="ARBA00022857"/>
    </source>
</evidence>
<evidence type="ECO:0000256" key="18">
    <source>
        <dbReference type="ARBA" id="ARBA00075053"/>
    </source>
</evidence>
<sequence length="1035" mass="110689">MATPLTGSEVAIVGLAGRFPGAQDLEGFWRNVCDGVEAIRSYSTEELLASGAEPELVRHPRFVPAAARLENVEGFDAAFFGYTPREAELMDPQHRLFLECAWEVLESSGHGGQGDPLLVGVFAGQALSTYLLVNLLGNSAVRRSTDPLQLNLGNSGSFLTTRVSYKLDLKGPSFLVESACSTSLVAVHVASQSLLNGECDLALAGGVSINLTQQHGYLPSEGGILSPDGRCRPFDASARGIVFGSGVGAVALRRLEDALADGDPIYAILLGSAVNNDGALRGGYTAPSVEGQAEVISEALANANVAPETISYIETHGTGTALGDPIEVHALNTAFGGQDLPRQSCILGALKANIGHLDAAAGVCGLIKASLALHHRQLPPHPLYEEPNPHIPWEEGPFYVNTDLMDWKAGASPRRAGVSSFGMGGTNAHVILEEAPKRSPSDPSRALQLLPLSAATPTALDALTERLASFLHKHAEIPLADVAYTLQVGRRALEYRRVLVCGSTTDAEEGLTGASSTRRLLSGSTVATGAPVVFLFPGQGAQHPAMGAGLYESEPVFREYVDACARALQPHLGLDLRELLRAPQDSTAQARLEQTRLAQAALFTVEYALARLWMSWGIEPEAMMGHSIGEYVAACLSGVLSLDDALALVAARGSLMQELPPGAMLSVAMDEAGLRPLLGPRLAIAAINAPSLCVVSGPPEDVRSLQEELTRNGTACRVLHTAHAFHSPMVEPILERFAQIVRKVKLETPRLPYVSNLTGQWITPEQARNPQYWVDHLRQCVRFAPGLETLGRKPGRVLLEVGPGRTLSTLARRMPVPSGPWTVVTSMRHPDELIPDAQVLHEALGSLWLAGASVNWKGYHGNARRHRVALPTYPFERQRYWISPDVQAQGVPGGETPAELGQPPATTATTGMPSPDAARHPRPRLRNAFVAPRDEQEHMVARVFEEVLGIEAVGIHDNFFELGGHSLLATAVVGRLRDGSGVSIPLQLLFEGPTVAQVAERLGGLSWRPPNEDPERDALLLMLAELIRLETPSAP</sequence>
<dbReference type="InterPro" id="IPR020841">
    <property type="entry name" value="PKS_Beta-ketoAc_synthase_dom"/>
</dbReference>
<dbReference type="InterPro" id="IPR009081">
    <property type="entry name" value="PP-bd_ACP"/>
</dbReference>
<dbReference type="InterPro" id="IPR014043">
    <property type="entry name" value="Acyl_transferase_dom"/>
</dbReference>
<comment type="cofactor">
    <cofactor evidence="2">
        <name>pantetheine 4'-phosphate</name>
        <dbReference type="ChEBI" id="CHEBI:47942"/>
    </cofactor>
</comment>
<keyword evidence="7" id="KW-0521">NADP</keyword>
<dbReference type="Pfam" id="PF22621">
    <property type="entry name" value="CurL-like_PKS_C"/>
    <property type="match status" value="1"/>
</dbReference>
<dbReference type="Pfam" id="PF00109">
    <property type="entry name" value="ketoacyl-synt"/>
    <property type="match status" value="1"/>
</dbReference>
<evidence type="ECO:0000256" key="13">
    <source>
        <dbReference type="ARBA" id="ARBA00052119"/>
    </source>
</evidence>
<evidence type="ECO:0000256" key="9">
    <source>
        <dbReference type="ARBA" id="ARBA00023098"/>
    </source>
</evidence>
<dbReference type="eggNOG" id="COG3321">
    <property type="taxonomic scope" value="Bacteria"/>
</dbReference>
<evidence type="ECO:0000256" key="20">
    <source>
        <dbReference type="ARBA" id="ARBA00084020"/>
    </source>
</evidence>
<dbReference type="InterPro" id="IPR018201">
    <property type="entry name" value="Ketoacyl_synth_AS"/>
</dbReference>
<dbReference type="CDD" id="cd00833">
    <property type="entry name" value="PKS"/>
    <property type="match status" value="1"/>
</dbReference>
<dbReference type="InterPro" id="IPR016036">
    <property type="entry name" value="Malonyl_transacylase_ACP-bd"/>
</dbReference>
<comment type="catalytic activity">
    <reaction evidence="11">
        <text>17-(4-hydroxyphenyl)heptadecanoyl-[(phenol)carboxyphthiodiolenone synthase] + 2 (S)-methylmalonyl-CoA + 3 malonyl-CoA + 5 NADPH + 10 H(+) = C35-(phenol)carboxyphthiodiolenone-[(phenol)carboxyphthiodiolenone synthase] + 5 CO2 + 5 NADP(+) + 5 CoA + 2 H2O</text>
        <dbReference type="Rhea" id="RHEA:57756"/>
        <dbReference type="Rhea" id="RHEA-COMP:14272"/>
        <dbReference type="Rhea" id="RHEA-COMP:14989"/>
        <dbReference type="ChEBI" id="CHEBI:15377"/>
        <dbReference type="ChEBI" id="CHEBI:15378"/>
        <dbReference type="ChEBI" id="CHEBI:16526"/>
        <dbReference type="ChEBI" id="CHEBI:57287"/>
        <dbReference type="ChEBI" id="CHEBI:57327"/>
        <dbReference type="ChEBI" id="CHEBI:57384"/>
        <dbReference type="ChEBI" id="CHEBI:57783"/>
        <dbReference type="ChEBI" id="CHEBI:58349"/>
        <dbReference type="ChEBI" id="CHEBI:133300"/>
        <dbReference type="ChEBI" id="CHEBI:142259"/>
        <dbReference type="EC" id="2.3.1.292"/>
    </reaction>
</comment>
<comment type="function">
    <text evidence="15">Part of the PpsABCDE complex involved in the biosynthesis of the lipid core common to phthiocerols and phenolphthiocerols by successive additions of malonyl-CoA or methylmalonyl-CoA extender units. PpsA can accept as substrate the activated forms of either icosanoyl (C20), docosanoyl (C22) or lignoceroyl (C24) groups from FadD26, or a (4-hydroxyphenyl)-C17 or (4-hydroxyphenyl)-C19 fatty acyl from FadD29. PpsA initiates the biosynthesis and extends its substrate using a malonyl-CoA extender unit. The PpsB and PpsC proteins add the second and third malonyl-CoA extender units. PpsD adds an (R)-methylmalonyl unit and PpsE adds a second (R)-methylmalonyl unit. The incorporation of the methylmalonyl units results in formation of two branched methyl groups in the elongated product.</text>
</comment>